<dbReference type="PANTHER" id="PTHR47966">
    <property type="entry name" value="BETA-SITE APP-CLEAVING ENZYME, ISOFORM A-RELATED"/>
    <property type="match status" value="1"/>
</dbReference>
<keyword evidence="11 13" id="KW-1015">Disulfide bond</keyword>
<dbReference type="EMBL" id="QLNQ01000027">
    <property type="protein sequence ID" value="RCK59167.1"/>
    <property type="molecule type" value="Genomic_DNA"/>
</dbReference>
<keyword evidence="6 14" id="KW-0645">Protease</keyword>
<evidence type="ECO:0000256" key="15">
    <source>
        <dbReference type="SAM" id="SignalP"/>
    </source>
</evidence>
<dbReference type="InterPro" id="IPR033121">
    <property type="entry name" value="PEPTIDASE_A1"/>
</dbReference>
<feature type="active site" evidence="12">
    <location>
        <position position="70"/>
    </location>
</feature>
<comment type="subcellular location">
    <subcellularLocation>
        <location evidence="2">Secreted</location>
    </subcellularLocation>
</comment>
<dbReference type="PROSITE" id="PS51767">
    <property type="entry name" value="PEPTIDASE_A1"/>
    <property type="match status" value="1"/>
</dbReference>
<evidence type="ECO:0000256" key="9">
    <source>
        <dbReference type="ARBA" id="ARBA00022801"/>
    </source>
</evidence>
<evidence type="ECO:0000256" key="3">
    <source>
        <dbReference type="ARBA" id="ARBA00007447"/>
    </source>
</evidence>
<comment type="similarity">
    <text evidence="3 14">Belongs to the peptidase A1 family.</text>
</comment>
<dbReference type="GO" id="GO:0005576">
    <property type="term" value="C:extracellular region"/>
    <property type="evidence" value="ECO:0007669"/>
    <property type="project" value="UniProtKB-SubCell"/>
</dbReference>
<dbReference type="InterPro" id="IPR001969">
    <property type="entry name" value="Aspartic_peptidase_AS"/>
</dbReference>
<dbReference type="SUPFAM" id="SSF50630">
    <property type="entry name" value="Acid proteases"/>
    <property type="match status" value="1"/>
</dbReference>
<keyword evidence="9 14" id="KW-0378">Hydrolase</keyword>
<comment type="caution">
    <text evidence="17">The sequence shown here is derived from an EMBL/GenBank/DDBJ whole genome shotgun (WGS) entry which is preliminary data.</text>
</comment>
<evidence type="ECO:0000259" key="16">
    <source>
        <dbReference type="PROSITE" id="PS51767"/>
    </source>
</evidence>
<feature type="active site" evidence="12">
    <location>
        <position position="289"/>
    </location>
</feature>
<evidence type="ECO:0000256" key="10">
    <source>
        <dbReference type="ARBA" id="ARBA00023145"/>
    </source>
</evidence>
<evidence type="ECO:0000256" key="13">
    <source>
        <dbReference type="PIRSR" id="PIRSR601461-2"/>
    </source>
</evidence>
<gene>
    <name evidence="17" type="primary">SAP9_2</name>
    <name evidence="17" type="ORF">Cantr_07118</name>
</gene>
<evidence type="ECO:0000313" key="18">
    <source>
        <dbReference type="Proteomes" id="UP000253472"/>
    </source>
</evidence>
<protein>
    <recommendedName>
        <fullName evidence="4">candidapepsin</fullName>
        <ecNumber evidence="4">3.4.23.24</ecNumber>
    </recommendedName>
</protein>
<evidence type="ECO:0000313" key="17">
    <source>
        <dbReference type="EMBL" id="RCK59167.1"/>
    </source>
</evidence>
<dbReference type="AlphaFoldDB" id="A0A367XZY3"/>
<dbReference type="Pfam" id="PF00026">
    <property type="entry name" value="Asp"/>
    <property type="match status" value="1"/>
</dbReference>
<evidence type="ECO:0000256" key="4">
    <source>
        <dbReference type="ARBA" id="ARBA00013207"/>
    </source>
</evidence>
<evidence type="ECO:0000256" key="8">
    <source>
        <dbReference type="ARBA" id="ARBA00022750"/>
    </source>
</evidence>
<dbReference type="InterPro" id="IPR001461">
    <property type="entry name" value="Aspartic_peptidase_A1"/>
</dbReference>
<keyword evidence="8 14" id="KW-0064">Aspartyl protease</keyword>
<feature type="chain" id="PRO_5016950497" description="candidapepsin" evidence="15">
    <location>
        <begin position="16"/>
        <end position="445"/>
    </location>
</feature>
<dbReference type="InterPro" id="IPR033876">
    <property type="entry name" value="SAP-like"/>
</dbReference>
<proteinExistence type="inferred from homology"/>
<dbReference type="EC" id="3.4.23.24" evidence="4"/>
<evidence type="ECO:0000256" key="1">
    <source>
        <dbReference type="ARBA" id="ARBA00001675"/>
    </source>
</evidence>
<evidence type="ECO:0000256" key="7">
    <source>
        <dbReference type="ARBA" id="ARBA00022729"/>
    </source>
</evidence>
<evidence type="ECO:0000256" key="11">
    <source>
        <dbReference type="ARBA" id="ARBA00023157"/>
    </source>
</evidence>
<evidence type="ECO:0000256" key="12">
    <source>
        <dbReference type="PIRSR" id="PIRSR601461-1"/>
    </source>
</evidence>
<sequence length="445" mass="48818">MNYLCLICAVPTVLAGSLKLDFQVNDGRQNNIIKKDNYFNMPLKATDNVGFYFTELQFGSTNDKIVVLVDTGSADLWVTGDDATCYQRSLNDDVSSGSSHTSGWSVADADVCKHFGSFDWEDSTSFNRNSTAFDITYADGTFASGFWGYDQVSIGNVSVDDVSFGVANESSDVMGTLGLGLPGVELLVLSGKKGYENLPQKLKNQGIIDRQIYSLYLNEAKARSGTVLFGAIDHEKYRNELVTVPLLTNVSLFRNQVMINMDSLAGMSTKKKGPVPTTQLLNDTIILLDSGTTITGFLKEVLTKLAESLGGGGTLNSNYYVDCRLVPKASLQMTVKNATVNMSMSDFVYKYYDQCYLSFTEMDSQGEYIIFGQDFLRHLYVVYDFDGLEVSLAQAYYTKKEDIEVVGADGKFNRTSSKHKGAASLNAVSIRLLVVSLIVSIGMIV</sequence>
<name>A0A367XZY3_9ASCO</name>
<keyword evidence="10" id="KW-0865">Zymogen</keyword>
<dbReference type="PANTHER" id="PTHR47966:SF65">
    <property type="entry name" value="ASPARTIC-TYPE ENDOPEPTIDASE"/>
    <property type="match status" value="1"/>
</dbReference>
<evidence type="ECO:0000256" key="14">
    <source>
        <dbReference type="RuleBase" id="RU000454"/>
    </source>
</evidence>
<keyword evidence="7 15" id="KW-0732">Signal</keyword>
<evidence type="ECO:0000256" key="5">
    <source>
        <dbReference type="ARBA" id="ARBA00022525"/>
    </source>
</evidence>
<feature type="signal peptide" evidence="15">
    <location>
        <begin position="1"/>
        <end position="15"/>
    </location>
</feature>
<evidence type="ECO:0000256" key="6">
    <source>
        <dbReference type="ARBA" id="ARBA00022670"/>
    </source>
</evidence>
<feature type="domain" description="Peptidase A1" evidence="16">
    <location>
        <begin position="52"/>
        <end position="393"/>
    </location>
</feature>
<reference evidence="17 18" key="1">
    <citation type="submission" date="2018-06" db="EMBL/GenBank/DDBJ databases">
        <title>Whole genome sequencing of Candida tropicalis (genome annotated by CSBL at Korea University).</title>
        <authorList>
            <person name="Ahn J."/>
        </authorList>
    </citation>
    <scope>NUCLEOTIDE SEQUENCE [LARGE SCALE GENOMIC DNA]</scope>
    <source>
        <strain evidence="17 18">ATCC 20962</strain>
    </source>
</reference>
<keyword evidence="18" id="KW-1185">Reference proteome</keyword>
<dbReference type="OrthoDB" id="771136at2759"/>
<dbReference type="PRINTS" id="PR00792">
    <property type="entry name" value="PEPSIN"/>
</dbReference>
<accession>A0A367XZY3</accession>
<feature type="disulfide bond" evidence="13">
    <location>
        <begin position="323"/>
        <end position="355"/>
    </location>
</feature>
<dbReference type="Gene3D" id="2.40.70.10">
    <property type="entry name" value="Acid Proteases"/>
    <property type="match status" value="2"/>
</dbReference>
<dbReference type="PROSITE" id="PS00141">
    <property type="entry name" value="ASP_PROTEASE"/>
    <property type="match status" value="1"/>
</dbReference>
<dbReference type="Proteomes" id="UP000253472">
    <property type="component" value="Unassembled WGS sequence"/>
</dbReference>
<dbReference type="GO" id="GO:0006508">
    <property type="term" value="P:proteolysis"/>
    <property type="evidence" value="ECO:0007669"/>
    <property type="project" value="UniProtKB-KW"/>
</dbReference>
<evidence type="ECO:0000256" key="2">
    <source>
        <dbReference type="ARBA" id="ARBA00004613"/>
    </source>
</evidence>
<organism evidence="17 18">
    <name type="scientific">Candida viswanathii</name>
    <dbReference type="NCBI Taxonomy" id="5486"/>
    <lineage>
        <taxon>Eukaryota</taxon>
        <taxon>Fungi</taxon>
        <taxon>Dikarya</taxon>
        <taxon>Ascomycota</taxon>
        <taxon>Saccharomycotina</taxon>
        <taxon>Pichiomycetes</taxon>
        <taxon>Debaryomycetaceae</taxon>
        <taxon>Candida/Lodderomyces clade</taxon>
        <taxon>Candida</taxon>
    </lineage>
</organism>
<keyword evidence="5" id="KW-0964">Secreted</keyword>
<dbReference type="InterPro" id="IPR021109">
    <property type="entry name" value="Peptidase_aspartic_dom_sf"/>
</dbReference>
<comment type="catalytic activity">
    <reaction evidence="1">
        <text>Preferential cleavage at the carboxyl of hydrophobic amino acids, but fails to cleave 15-Leu-|-Tyr-16, 16-Tyr-|-Leu-17 and 24-Phe-|-Phe-25 of insulin B chain. Activates trypsinogen, and degrades keratin.</text>
        <dbReference type="EC" id="3.4.23.24"/>
    </reaction>
</comment>
<dbReference type="GO" id="GO:0004190">
    <property type="term" value="F:aspartic-type endopeptidase activity"/>
    <property type="evidence" value="ECO:0007669"/>
    <property type="project" value="UniProtKB-KW"/>
</dbReference>
<dbReference type="STRING" id="5486.A0A367XZY3"/>
<dbReference type="CDD" id="cd05474">
    <property type="entry name" value="SAP_like"/>
    <property type="match status" value="1"/>
</dbReference>